<sequence>MGYIKVNNEKVTKEVASELMDICPFNAFEYTDAYLSINASCRVCKLCVKKGPKGVCEFIDDSRPKIDKTIYRGIAVYIEQRNNKAHEVGFELLGKAQEISKKTNEPVYAIVIAKDASKIVEQCLSYGVDEVFVFQDDAYEDFNVETYTNAVEHFYKKYQNNVILMGSTPQGRSFAPRIAARLRTGLTADCTMLDITEEGDLLQIRPAFGGNIMAKINTPNNRPQLATIRYKMFNKPNKVVPFGKVTYEETGNLSKESTIKMIEKIEKPKVNDISEAEVIIAVGRAFKKQKDLELIEPLRQKLNAQIACTRPLVENGWFDNRLQIGLSGRTVKPKLLINLGISGSVHFIEGMKESELIISVNQDPNTKLFDVSHYSIIGDIYEVIPKLNDLLKEIGVV</sequence>
<dbReference type="AlphaFoldDB" id="U4KMN8"/>
<dbReference type="Gene3D" id="3.40.50.620">
    <property type="entry name" value="HUPs"/>
    <property type="match status" value="1"/>
</dbReference>
<evidence type="ECO:0000256" key="2">
    <source>
        <dbReference type="PIRSR" id="PIRSR000089-1"/>
    </source>
</evidence>
<dbReference type="Pfam" id="PF00766">
    <property type="entry name" value="ETF_alpha"/>
    <property type="match status" value="1"/>
</dbReference>
<gene>
    <name evidence="4" type="primary">fixB</name>
    <name evidence="4" type="ORF">BN85303750</name>
</gene>
<dbReference type="Pfam" id="PF01012">
    <property type="entry name" value="ETF"/>
    <property type="match status" value="1"/>
</dbReference>
<dbReference type="PIRSF" id="PIRSF000089">
    <property type="entry name" value="Electra_flavoP_a"/>
    <property type="match status" value="1"/>
</dbReference>
<dbReference type="KEGG" id="abra:BN85303750"/>
<evidence type="ECO:0000313" key="5">
    <source>
        <dbReference type="Proteomes" id="UP000032737"/>
    </source>
</evidence>
<feature type="binding site" evidence="2">
    <location>
        <begin position="379"/>
        <end position="380"/>
    </location>
    <ligand>
        <name>FAD</name>
        <dbReference type="ChEBI" id="CHEBI:57692"/>
    </ligand>
</feature>
<keyword evidence="5" id="KW-1185">Reference proteome</keyword>
<dbReference type="InterPro" id="IPR014729">
    <property type="entry name" value="Rossmann-like_a/b/a_fold"/>
</dbReference>
<dbReference type="InterPro" id="IPR014730">
    <property type="entry name" value="ETF_a/b_N"/>
</dbReference>
<dbReference type="GO" id="GO:0050660">
    <property type="term" value="F:flavin adenine dinucleotide binding"/>
    <property type="evidence" value="ECO:0007669"/>
    <property type="project" value="InterPro"/>
</dbReference>
<dbReference type="Proteomes" id="UP000032737">
    <property type="component" value="Chromosome"/>
</dbReference>
<dbReference type="STRING" id="61635.BN85303750"/>
<dbReference type="GO" id="GO:0033539">
    <property type="term" value="P:fatty acid beta-oxidation using acyl-CoA dehydrogenase"/>
    <property type="evidence" value="ECO:0007669"/>
    <property type="project" value="TreeGrafter"/>
</dbReference>
<proteinExistence type="inferred from homology"/>
<feature type="domain" description="Electron transfer flavoprotein alpha/beta-subunit N-terminal" evidence="3">
    <location>
        <begin position="74"/>
        <end position="262"/>
    </location>
</feature>
<dbReference type="RefSeq" id="WP_030004257.1">
    <property type="nucleotide sequence ID" value="NC_022549.1"/>
</dbReference>
<dbReference type="PANTHER" id="PTHR43153:SF1">
    <property type="entry name" value="ELECTRON TRANSFER FLAVOPROTEIN SUBUNIT ALPHA, MITOCHONDRIAL"/>
    <property type="match status" value="1"/>
</dbReference>
<organism evidence="4 5">
    <name type="scientific">Acholeplasma brassicae</name>
    <dbReference type="NCBI Taxonomy" id="61635"/>
    <lineage>
        <taxon>Bacteria</taxon>
        <taxon>Bacillati</taxon>
        <taxon>Mycoplasmatota</taxon>
        <taxon>Mollicutes</taxon>
        <taxon>Acholeplasmatales</taxon>
        <taxon>Acholeplasmataceae</taxon>
        <taxon>Acholeplasma</taxon>
    </lineage>
</organism>
<name>U4KMN8_9MOLU</name>
<dbReference type="InterPro" id="IPR033947">
    <property type="entry name" value="ETF_alpha_N"/>
</dbReference>
<comment type="similarity">
    <text evidence="1">Belongs to the ETF alpha-subunit/FixB family.</text>
</comment>
<dbReference type="InterPro" id="IPR029035">
    <property type="entry name" value="DHS-like_NAD/FAD-binding_dom"/>
</dbReference>
<feature type="binding site" evidence="2">
    <location>
        <begin position="309"/>
        <end position="310"/>
    </location>
    <ligand>
        <name>FAD</name>
        <dbReference type="ChEBI" id="CHEBI:57692"/>
    </ligand>
</feature>
<keyword evidence="2" id="KW-0274">FAD</keyword>
<keyword evidence="2" id="KW-0285">Flavoprotein</keyword>
<dbReference type="OrthoDB" id="9770286at2"/>
<dbReference type="GO" id="GO:0009055">
    <property type="term" value="F:electron transfer activity"/>
    <property type="evidence" value="ECO:0007669"/>
    <property type="project" value="InterPro"/>
</dbReference>
<evidence type="ECO:0000259" key="3">
    <source>
        <dbReference type="SMART" id="SM00893"/>
    </source>
</evidence>
<dbReference type="HOGENOM" id="CLU_034178_1_1_14"/>
<dbReference type="PANTHER" id="PTHR43153">
    <property type="entry name" value="ELECTRON TRANSFER FLAVOPROTEIN ALPHA"/>
    <property type="match status" value="1"/>
</dbReference>
<feature type="binding site" evidence="2">
    <location>
        <position position="361"/>
    </location>
    <ligand>
        <name>FAD</name>
        <dbReference type="ChEBI" id="CHEBI:57692"/>
    </ligand>
</feature>
<feature type="binding site" evidence="2">
    <location>
        <position position="284"/>
    </location>
    <ligand>
        <name>FAD</name>
        <dbReference type="ChEBI" id="CHEBI:57692"/>
    </ligand>
</feature>
<dbReference type="SMART" id="SM00893">
    <property type="entry name" value="ETF"/>
    <property type="match status" value="1"/>
</dbReference>
<dbReference type="SUPFAM" id="SSF52467">
    <property type="entry name" value="DHS-like NAD/FAD-binding domain"/>
    <property type="match status" value="1"/>
</dbReference>
<feature type="binding site" evidence="2">
    <location>
        <begin position="323"/>
        <end position="327"/>
    </location>
    <ligand>
        <name>FAD</name>
        <dbReference type="ChEBI" id="CHEBI:57692"/>
    </ligand>
</feature>
<dbReference type="InterPro" id="IPR014731">
    <property type="entry name" value="ETF_asu_C"/>
</dbReference>
<evidence type="ECO:0000313" key="4">
    <source>
        <dbReference type="EMBL" id="CCV65396.1"/>
    </source>
</evidence>
<dbReference type="InterPro" id="IPR001308">
    <property type="entry name" value="ETF_a/FixB"/>
</dbReference>
<protein>
    <submittedName>
        <fullName evidence="4">Electron transfer flavoprotein, alpha subunit</fullName>
    </submittedName>
</protein>
<dbReference type="SUPFAM" id="SSF52402">
    <property type="entry name" value="Adenine nucleotide alpha hydrolases-like"/>
    <property type="match status" value="1"/>
</dbReference>
<dbReference type="Gene3D" id="3.40.50.1220">
    <property type="entry name" value="TPP-binding domain"/>
    <property type="match status" value="1"/>
</dbReference>
<dbReference type="EMBL" id="FO681348">
    <property type="protein sequence ID" value="CCV65396.1"/>
    <property type="molecule type" value="Genomic_DNA"/>
</dbReference>
<comment type="cofactor">
    <cofactor evidence="2">
        <name>FAD</name>
        <dbReference type="ChEBI" id="CHEBI:57692"/>
    </cofactor>
    <text evidence="2">Binds 1 FAD per dimer.</text>
</comment>
<reference evidence="4 5" key="1">
    <citation type="journal article" date="2013" name="J. Mol. Microbiol. Biotechnol.">
        <title>Analysis of the Complete Genomes of Acholeplasma brassicae , A. palmae and A. laidlawii and Their Comparison to the Obligate Parasites from ' Candidatus Phytoplasma'.</title>
        <authorList>
            <person name="Kube M."/>
            <person name="Siewert C."/>
            <person name="Migdoll A.M."/>
            <person name="Duduk B."/>
            <person name="Holz S."/>
            <person name="Rabus R."/>
            <person name="Seemuller E."/>
            <person name="Mitrovic J."/>
            <person name="Muller I."/>
            <person name="Buttner C."/>
            <person name="Reinhardt R."/>
        </authorList>
    </citation>
    <scope>NUCLEOTIDE SEQUENCE [LARGE SCALE GENOMIC DNA]</scope>
    <source>
        <strain evidence="5">0502</strain>
    </source>
</reference>
<dbReference type="CDD" id="cd01715">
    <property type="entry name" value="ETF_alpha"/>
    <property type="match status" value="1"/>
</dbReference>
<evidence type="ECO:0000256" key="1">
    <source>
        <dbReference type="ARBA" id="ARBA00005817"/>
    </source>
</evidence>
<accession>U4KMN8</accession>